<keyword evidence="4 7" id="KW-0812">Transmembrane</keyword>
<reference evidence="8" key="1">
    <citation type="submission" date="2020-10" db="EMBL/GenBank/DDBJ databases">
        <title>Ca. Dormibacterota MAGs.</title>
        <authorList>
            <person name="Montgomery K."/>
        </authorList>
    </citation>
    <scope>NUCLEOTIDE SEQUENCE [LARGE SCALE GENOMIC DNA]</scope>
    <source>
        <strain evidence="8">SC8812_S17_10</strain>
    </source>
</reference>
<proteinExistence type="predicted"/>
<accession>A0A934K571</accession>
<keyword evidence="3" id="KW-0808">Transferase</keyword>
<sequence>MPHAAQPLGSEVVALTPLPYNARVTATRFQRWIMLGLAVVVVLVLTADLLRLNTPLLGLLAVVTGLYLGDLIFCAYLVTGSMRGPRHRILDTGLRELESWPTYTVLCPMYRETAVLEQFVEAINRLDYPVESLQVLLLLEKDDLDTIEFARRIDLPETFEIVVVPDVHPKTKPKACNVGLRRARGEYVVIFDAEDIPEPDQLKKAVLAFEEAPGRVACLQAPLNFYNPRQNLLTRLFTAEYSLWFDLMMLGLQRLNGPIPLGGTSNHLRTNVLRGLGGWDVYNVTEDADLGIRLYRQGFRTAMLDSTTHEEANSSLRNWTRQRSRWIKGYLQTLLVHTRGGWELRRTRDLHFFTFLLIIGGKALVNFINPIMWAITISYFLFRGAIGRDIESLFPPLVFYPAAVTLLFGNLLFVYTFLLGSARRGDYDLIKYGLLAPFYWLMMSVAACKALWQLIWEPHYWEKTDHGLHLDAMSGYKAERPEAEPVAR</sequence>
<organism evidence="8 9">
    <name type="scientific">Candidatus Nephthysia bennettiae</name>
    <dbReference type="NCBI Taxonomy" id="3127016"/>
    <lineage>
        <taxon>Bacteria</taxon>
        <taxon>Bacillati</taxon>
        <taxon>Candidatus Dormiibacterota</taxon>
        <taxon>Candidatus Dormibacteria</taxon>
        <taxon>Candidatus Dormibacterales</taxon>
        <taxon>Candidatus Dormibacteraceae</taxon>
        <taxon>Candidatus Nephthysia</taxon>
    </lineage>
</organism>
<dbReference type="PANTHER" id="PTHR43867:SF2">
    <property type="entry name" value="CELLULOSE SYNTHASE CATALYTIC SUBUNIT A [UDP-FORMING]"/>
    <property type="match status" value="1"/>
</dbReference>
<evidence type="ECO:0000256" key="1">
    <source>
        <dbReference type="ARBA" id="ARBA00004141"/>
    </source>
</evidence>
<keyword evidence="6 7" id="KW-0472">Membrane</keyword>
<dbReference type="RefSeq" id="WP_338201789.1">
    <property type="nucleotide sequence ID" value="NZ_JAEKNR010000118.1"/>
</dbReference>
<feature type="transmembrane region" description="Helical" evidence="7">
    <location>
        <begin position="32"/>
        <end position="50"/>
    </location>
</feature>
<evidence type="ECO:0000256" key="4">
    <source>
        <dbReference type="ARBA" id="ARBA00022692"/>
    </source>
</evidence>
<dbReference type="InterPro" id="IPR029044">
    <property type="entry name" value="Nucleotide-diphossugar_trans"/>
</dbReference>
<dbReference type="Pfam" id="PF13641">
    <property type="entry name" value="Glyco_tranf_2_3"/>
    <property type="match status" value="1"/>
</dbReference>
<feature type="transmembrane region" description="Helical" evidence="7">
    <location>
        <begin position="352"/>
        <end position="382"/>
    </location>
</feature>
<feature type="transmembrane region" description="Helical" evidence="7">
    <location>
        <begin position="432"/>
        <end position="452"/>
    </location>
</feature>
<dbReference type="GO" id="GO:0016020">
    <property type="term" value="C:membrane"/>
    <property type="evidence" value="ECO:0007669"/>
    <property type="project" value="UniProtKB-SubCell"/>
</dbReference>
<evidence type="ECO:0000256" key="5">
    <source>
        <dbReference type="ARBA" id="ARBA00022989"/>
    </source>
</evidence>
<comment type="caution">
    <text evidence="8">The sequence shown here is derived from an EMBL/GenBank/DDBJ whole genome shotgun (WGS) entry which is preliminary data.</text>
</comment>
<dbReference type="PANTHER" id="PTHR43867">
    <property type="entry name" value="CELLULOSE SYNTHASE CATALYTIC SUBUNIT A [UDP-FORMING]"/>
    <property type="match status" value="1"/>
</dbReference>
<feature type="transmembrane region" description="Helical" evidence="7">
    <location>
        <begin position="397"/>
        <end position="420"/>
    </location>
</feature>
<evidence type="ECO:0000313" key="9">
    <source>
        <dbReference type="Proteomes" id="UP000612893"/>
    </source>
</evidence>
<evidence type="ECO:0000256" key="3">
    <source>
        <dbReference type="ARBA" id="ARBA00022679"/>
    </source>
</evidence>
<dbReference type="InterPro" id="IPR050321">
    <property type="entry name" value="Glycosyltr_2/OpgH_subfam"/>
</dbReference>
<feature type="transmembrane region" description="Helical" evidence="7">
    <location>
        <begin position="56"/>
        <end position="78"/>
    </location>
</feature>
<keyword evidence="5 7" id="KW-1133">Transmembrane helix</keyword>
<name>A0A934K571_9BACT</name>
<keyword evidence="9" id="KW-1185">Reference proteome</keyword>
<dbReference type="SUPFAM" id="SSF53448">
    <property type="entry name" value="Nucleotide-diphospho-sugar transferases"/>
    <property type="match status" value="1"/>
</dbReference>
<evidence type="ECO:0000256" key="6">
    <source>
        <dbReference type="ARBA" id="ARBA00023136"/>
    </source>
</evidence>
<dbReference type="GO" id="GO:0016757">
    <property type="term" value="F:glycosyltransferase activity"/>
    <property type="evidence" value="ECO:0007669"/>
    <property type="project" value="UniProtKB-KW"/>
</dbReference>
<dbReference type="Gene3D" id="3.90.550.10">
    <property type="entry name" value="Spore Coat Polysaccharide Biosynthesis Protein SpsA, Chain A"/>
    <property type="match status" value="1"/>
</dbReference>
<evidence type="ECO:0000256" key="2">
    <source>
        <dbReference type="ARBA" id="ARBA00022676"/>
    </source>
</evidence>
<protein>
    <submittedName>
        <fullName evidence="8">Glycosyltransferase</fullName>
    </submittedName>
</protein>
<dbReference type="AlphaFoldDB" id="A0A934K571"/>
<comment type="subcellular location">
    <subcellularLocation>
        <location evidence="1">Membrane</location>
        <topology evidence="1">Multi-pass membrane protein</topology>
    </subcellularLocation>
</comment>
<keyword evidence="2" id="KW-0328">Glycosyltransferase</keyword>
<evidence type="ECO:0000313" key="8">
    <source>
        <dbReference type="EMBL" id="MBJ7598630.1"/>
    </source>
</evidence>
<gene>
    <name evidence="8" type="ORF">JF922_11170</name>
</gene>
<dbReference type="EMBL" id="JAEKNR010000118">
    <property type="protein sequence ID" value="MBJ7598630.1"/>
    <property type="molecule type" value="Genomic_DNA"/>
</dbReference>
<dbReference type="Proteomes" id="UP000612893">
    <property type="component" value="Unassembled WGS sequence"/>
</dbReference>
<evidence type="ECO:0000256" key="7">
    <source>
        <dbReference type="SAM" id="Phobius"/>
    </source>
</evidence>